<feature type="region of interest" description="Disordered" evidence="4">
    <location>
        <begin position="517"/>
        <end position="547"/>
    </location>
</feature>
<dbReference type="GO" id="GO:0005085">
    <property type="term" value="F:guanyl-nucleotide exchange factor activity"/>
    <property type="evidence" value="ECO:0007669"/>
    <property type="project" value="UniProtKB-KW"/>
</dbReference>
<dbReference type="PANTHER" id="PTHR12425:SF5">
    <property type="entry name" value="SYNEMBRYN"/>
    <property type="match status" value="1"/>
</dbReference>
<organism evidence="5 6">
    <name type="scientific">Macrostomum lignano</name>
    <dbReference type="NCBI Taxonomy" id="282301"/>
    <lineage>
        <taxon>Eukaryota</taxon>
        <taxon>Metazoa</taxon>
        <taxon>Spiralia</taxon>
        <taxon>Lophotrochozoa</taxon>
        <taxon>Platyhelminthes</taxon>
        <taxon>Rhabditophora</taxon>
        <taxon>Macrostomorpha</taxon>
        <taxon>Macrostomida</taxon>
        <taxon>Macrostomidae</taxon>
        <taxon>Macrostomum</taxon>
    </lineage>
</organism>
<keyword evidence="3" id="KW-0143">Chaperone</keyword>
<feature type="compositionally biased region" description="Low complexity" evidence="4">
    <location>
        <begin position="517"/>
        <end position="534"/>
    </location>
</feature>
<dbReference type="GO" id="GO:0005737">
    <property type="term" value="C:cytoplasm"/>
    <property type="evidence" value="ECO:0007669"/>
    <property type="project" value="TreeGrafter"/>
</dbReference>
<comment type="caution">
    <text evidence="5">The sequence shown here is derived from an EMBL/GenBank/DDBJ whole genome shotgun (WGS) entry which is preliminary data.</text>
</comment>
<evidence type="ECO:0000256" key="3">
    <source>
        <dbReference type="ARBA" id="ARBA00023186"/>
    </source>
</evidence>
<reference evidence="5 6" key="1">
    <citation type="submission" date="2017-06" db="EMBL/GenBank/DDBJ databases">
        <title>A platform for efficient transgenesis in Macrostomum lignano, a flatworm model organism for stem cell research.</title>
        <authorList>
            <person name="Berezikov E."/>
        </authorList>
    </citation>
    <scope>NUCLEOTIDE SEQUENCE [LARGE SCALE GENOMIC DNA]</scope>
    <source>
        <strain evidence="5">DV1</strain>
        <tissue evidence="5">Whole organism</tissue>
    </source>
</reference>
<dbReference type="Pfam" id="PF10165">
    <property type="entry name" value="Ric8"/>
    <property type="match status" value="1"/>
</dbReference>
<dbReference type="OrthoDB" id="5585685at2759"/>
<name>A0A267G789_9PLAT</name>
<evidence type="ECO:0000256" key="2">
    <source>
        <dbReference type="ARBA" id="ARBA00022658"/>
    </source>
</evidence>
<feature type="compositionally biased region" description="Low complexity" evidence="4">
    <location>
        <begin position="411"/>
        <end position="423"/>
    </location>
</feature>
<keyword evidence="6" id="KW-1185">Reference proteome</keyword>
<comment type="similarity">
    <text evidence="1">Belongs to the synembryn family.</text>
</comment>
<dbReference type="PANTHER" id="PTHR12425">
    <property type="entry name" value="SYNEMBRYN"/>
    <property type="match status" value="1"/>
</dbReference>
<protein>
    <submittedName>
        <fullName evidence="5">Uncharacterized protein</fullName>
    </submittedName>
</protein>
<dbReference type="STRING" id="282301.A0A267G789"/>
<dbReference type="AlphaFoldDB" id="A0A267G789"/>
<feature type="non-terminal residue" evidence="5">
    <location>
        <position position="1"/>
    </location>
</feature>
<evidence type="ECO:0000313" key="6">
    <source>
        <dbReference type="Proteomes" id="UP000215902"/>
    </source>
</evidence>
<dbReference type="Proteomes" id="UP000215902">
    <property type="component" value="Unassembled WGS sequence"/>
</dbReference>
<evidence type="ECO:0000313" key="5">
    <source>
        <dbReference type="EMBL" id="PAA81905.1"/>
    </source>
</evidence>
<accession>A0A267G789</accession>
<proteinExistence type="inferred from homology"/>
<dbReference type="InterPro" id="IPR019318">
    <property type="entry name" value="Gua_nucleotide_exch_fac_Ric8"/>
</dbReference>
<dbReference type="EMBL" id="NIVC01000507">
    <property type="protein sequence ID" value="PAA81905.1"/>
    <property type="molecule type" value="Genomic_DNA"/>
</dbReference>
<keyword evidence="2" id="KW-0344">Guanine-nucleotide releasing factor</keyword>
<evidence type="ECO:0000256" key="1">
    <source>
        <dbReference type="ARBA" id="ARBA00009049"/>
    </source>
</evidence>
<dbReference type="GO" id="GO:0001965">
    <property type="term" value="F:G-protein alpha-subunit binding"/>
    <property type="evidence" value="ECO:0007669"/>
    <property type="project" value="TreeGrafter"/>
</dbReference>
<dbReference type="GO" id="GO:0007186">
    <property type="term" value="P:G protein-coupled receptor signaling pathway"/>
    <property type="evidence" value="ECO:0007669"/>
    <property type="project" value="TreeGrafter"/>
</dbReference>
<evidence type="ECO:0000256" key="4">
    <source>
        <dbReference type="SAM" id="MobiDB-lite"/>
    </source>
</evidence>
<feature type="region of interest" description="Disordered" evidence="4">
    <location>
        <begin position="409"/>
        <end position="437"/>
    </location>
</feature>
<gene>
    <name evidence="5" type="ORF">BOX15_Mlig026549g2</name>
</gene>
<sequence length="568" mass="61077">QLAQHLLDECDPKVRLDDARLDLMHRLRLALIAEQRKQQHHQHQQHQPLLLQLHMQQRQSADTVLDSGTTQSLLAWLECQLKQHQQLSEYRTALLQLLQAVPGDCLASRSVTAGLAQQLLLSAGLTSAAAAAEESRHRHQPDAGTAEDAQSSLTCILTLLTHTPLSAADAFCAEGILQGLIDRVRTFRDPCIGWEVKLADIDVLDRVLRAMPSLAPMVYRNLDGFVYLMEVIDLIISDCRPPRPLAQQEQALVCLVLRVLASLAASNDRDNLTPDEEAHYLRLVSLVHDLLLMPPSLDRRPLLESCLEVLLTVPLIAFEELTTPLEGTVDVACRFEDKNLSAVNSLVEFLRHCLREVTHELPPTELTPSAASSASSVGACLAVLTEASISQRSVRCFLRSLILPKHPHLPAASSSSTTSAAAAAGGGDIDTEDESVTETEANSLLSDLCRLISGGGLEGVGGASASGSCGSSSGLARQAGQLLFVLCKENAAKVVRHTGLTQFPALVHSLQIPCHSTSPTATASGSSLDAYSSDSSEEEILDPEVSVATCCSQSRAATVREKPGTDDS</sequence>